<gene>
    <name evidence="2" type="ORF">BXYJ_LOCUS9643</name>
</gene>
<evidence type="ECO:0000313" key="5">
    <source>
        <dbReference type="WBParaSite" id="BXY_0784200.1"/>
    </source>
</evidence>
<dbReference type="Proteomes" id="UP000095284">
    <property type="component" value="Unplaced"/>
</dbReference>
<feature type="compositionally biased region" description="Basic and acidic residues" evidence="1">
    <location>
        <begin position="17"/>
        <end position="62"/>
    </location>
</feature>
<dbReference type="WBParaSite" id="BXY_0784200.1">
    <property type="protein sequence ID" value="BXY_0784200.1"/>
    <property type="gene ID" value="BXY_0784200"/>
</dbReference>
<dbReference type="AlphaFoldDB" id="A0A1I7S4B0"/>
<feature type="region of interest" description="Disordered" evidence="1">
    <location>
        <begin position="1"/>
        <end position="70"/>
    </location>
</feature>
<name>A0A1I7S4B0_BURXY</name>
<keyword evidence="4" id="KW-1185">Reference proteome</keyword>
<dbReference type="Proteomes" id="UP000659654">
    <property type="component" value="Unassembled WGS sequence"/>
</dbReference>
<evidence type="ECO:0000313" key="3">
    <source>
        <dbReference type="Proteomes" id="UP000095284"/>
    </source>
</evidence>
<proteinExistence type="predicted"/>
<reference evidence="2" key="2">
    <citation type="submission" date="2020-09" db="EMBL/GenBank/DDBJ databases">
        <authorList>
            <person name="Kikuchi T."/>
        </authorList>
    </citation>
    <scope>NUCLEOTIDE SEQUENCE</scope>
    <source>
        <strain evidence="2">Ka4C1</strain>
    </source>
</reference>
<evidence type="ECO:0000313" key="4">
    <source>
        <dbReference type="Proteomes" id="UP000659654"/>
    </source>
</evidence>
<dbReference type="EMBL" id="CAJFCV020000004">
    <property type="protein sequence ID" value="CAG9116905.1"/>
    <property type="molecule type" value="Genomic_DNA"/>
</dbReference>
<sequence>MAESNYGTPGADAAVKAAEDEAKSQIAKDKNKGKDKDKIKDEEKLSKLNETMRDPNPPKRSIDASTFDEPTRLIQFDPEKNLTMIPGETRIIFGTNLNDFDVMVKVEATGCKATVTRNSTVPPQDTCNIEVYYEKKTDPLSTEKASVTIRMCKANGTDKCTQVITILGKHGSGQLRKKPMKTTIVRKAKLKSDLNAREKSGVFLMAKKGVDYLEFRAFEVFHEDEKLYDDL</sequence>
<dbReference type="EMBL" id="CAJFDI010000004">
    <property type="protein sequence ID" value="CAD5227098.1"/>
    <property type="molecule type" value="Genomic_DNA"/>
</dbReference>
<protein>
    <submittedName>
        <fullName evidence="2">(pine wood nematode) hypothetical protein</fullName>
    </submittedName>
</protein>
<dbReference type="Proteomes" id="UP000582659">
    <property type="component" value="Unassembled WGS sequence"/>
</dbReference>
<organism evidence="3 5">
    <name type="scientific">Bursaphelenchus xylophilus</name>
    <name type="common">Pinewood nematode worm</name>
    <name type="synonym">Aphelenchoides xylophilus</name>
    <dbReference type="NCBI Taxonomy" id="6326"/>
    <lineage>
        <taxon>Eukaryota</taxon>
        <taxon>Metazoa</taxon>
        <taxon>Ecdysozoa</taxon>
        <taxon>Nematoda</taxon>
        <taxon>Chromadorea</taxon>
        <taxon>Rhabditida</taxon>
        <taxon>Tylenchina</taxon>
        <taxon>Tylenchomorpha</taxon>
        <taxon>Aphelenchoidea</taxon>
        <taxon>Aphelenchoididae</taxon>
        <taxon>Bursaphelenchus</taxon>
    </lineage>
</organism>
<evidence type="ECO:0000313" key="2">
    <source>
        <dbReference type="EMBL" id="CAD5227098.1"/>
    </source>
</evidence>
<reference evidence="5" key="1">
    <citation type="submission" date="2016-11" db="UniProtKB">
        <authorList>
            <consortium name="WormBaseParasite"/>
        </authorList>
    </citation>
    <scope>IDENTIFICATION</scope>
</reference>
<accession>A0A1I7S4B0</accession>
<evidence type="ECO:0000256" key="1">
    <source>
        <dbReference type="SAM" id="MobiDB-lite"/>
    </source>
</evidence>